<proteinExistence type="predicted"/>
<dbReference type="Proteomes" id="UP000189738">
    <property type="component" value="Chromosome"/>
</dbReference>
<accession>A0A1T3L3Q1</accession>
<evidence type="ECO:0008006" key="4">
    <source>
        <dbReference type="Google" id="ProtNLM"/>
    </source>
</evidence>
<dbReference type="RefSeq" id="WP_078412234.1">
    <property type="nucleotide sequence ID" value="NZ_BQKS01000012.1"/>
</dbReference>
<reference evidence="1 3" key="1">
    <citation type="submission" date="2016-02" db="EMBL/GenBank/DDBJ databases">
        <authorList>
            <person name="Nicholson A.C."/>
            <person name="Humrighouse B.W."/>
            <person name="Loparev V."/>
            <person name="Emery B."/>
            <person name="Graziano J."/>
            <person name="McQuiston J.R."/>
        </authorList>
    </citation>
    <scope>NUCLEOTIDE SEQUENCE [LARGE SCALE GENOMIC DNA]</scope>
    <source>
        <strain evidence="1 3">E6809</strain>
    </source>
</reference>
<sequence>MYKKTIIFGAPKTFGITDEIIKNLEFMGFEVIDITFDQQYKYENIFQRLNNLYQKVIHNNRSLKTLYRFNLHKEQIYDKINRYKHIDYTLIIRPDNYPLDFLNKLKSISGKMVGYQWDGLDIFPDIKKYFSLFDRFFVFDENDVSDQFLPTTNFYFDYNKETEYNGSNKNVYFLGSFVKNRIKNIKRIITEINKTDFEADIFLLNKKRKYDLLLQNTGAKLLTQPVSFQQNLQNVKNASVLIDFQNNKHGGLSFRIFEALFFEKKILTNNPSVKRYDFYNENNIYIFHEDNINEIAKFLNKPYQKINSELINKYSFTNWIKYILDIDVYTPITLPKRNINNNIIK</sequence>
<dbReference type="AlphaFoldDB" id="A0A1T3L3Q1"/>
<gene>
    <name evidence="1" type="ORF">AYC66_05755</name>
    <name evidence="2" type="ORF">BAY09_04020</name>
</gene>
<organism evidence="2">
    <name type="scientific">Elizabethkingia anophelis</name>
    <dbReference type="NCBI Taxonomy" id="1117645"/>
    <lineage>
        <taxon>Bacteria</taxon>
        <taxon>Pseudomonadati</taxon>
        <taxon>Bacteroidota</taxon>
        <taxon>Flavobacteriia</taxon>
        <taxon>Flavobacteriales</taxon>
        <taxon>Weeksellaceae</taxon>
        <taxon>Elizabethkingia</taxon>
    </lineage>
</organism>
<evidence type="ECO:0000313" key="1">
    <source>
        <dbReference type="EMBL" id="AQX50209.1"/>
    </source>
</evidence>
<dbReference type="EMBL" id="MAHS01000011">
    <property type="protein sequence ID" value="OPB48144.1"/>
    <property type="molecule type" value="Genomic_DNA"/>
</dbReference>
<evidence type="ECO:0000313" key="3">
    <source>
        <dbReference type="Proteomes" id="UP000189738"/>
    </source>
</evidence>
<reference evidence="2" key="2">
    <citation type="submission" date="2016-06" db="EMBL/GenBank/DDBJ databases">
        <authorList>
            <person name="Nicholson A.C."/>
        </authorList>
    </citation>
    <scope>NUCLEOTIDE SEQUENCE [LARGE SCALE GENOMIC DNA]</scope>
    <source>
        <strain evidence="2">E6809</strain>
    </source>
</reference>
<dbReference type="EMBL" id="CP014339">
    <property type="protein sequence ID" value="AQX50209.1"/>
    <property type="molecule type" value="Genomic_DNA"/>
</dbReference>
<protein>
    <recommendedName>
        <fullName evidence="4">Lipopolysaccharide biosynthesis protein</fullName>
    </recommendedName>
</protein>
<evidence type="ECO:0000313" key="2">
    <source>
        <dbReference type="EMBL" id="OPB48144.1"/>
    </source>
</evidence>
<name>A0A1T3L3Q1_9FLAO</name>